<feature type="coiled-coil region" evidence="7">
    <location>
        <begin position="543"/>
        <end position="582"/>
    </location>
</feature>
<comment type="catalytic activity">
    <reaction evidence="1">
        <text>Thiol-dependent hydrolysis of ester, thioester, amide, peptide and isopeptide bonds formed by the C-terminal Gly of ubiquitin (a 76-residue protein attached to proteins as an intracellular targeting signal).</text>
        <dbReference type="EC" id="3.4.19.12"/>
    </reaction>
</comment>
<feature type="domain" description="DUF6606" evidence="11">
    <location>
        <begin position="11"/>
        <end position="283"/>
    </location>
</feature>
<feature type="domain" description="DUF3645" evidence="10">
    <location>
        <begin position="2263"/>
        <end position="2295"/>
    </location>
</feature>
<evidence type="ECO:0000313" key="13">
    <source>
        <dbReference type="Proteomes" id="UP000756921"/>
    </source>
</evidence>
<dbReference type="GO" id="GO:0006508">
    <property type="term" value="P:proteolysis"/>
    <property type="evidence" value="ECO:0007669"/>
    <property type="project" value="UniProtKB-KW"/>
</dbReference>
<evidence type="ECO:0000259" key="11">
    <source>
        <dbReference type="Pfam" id="PF20255"/>
    </source>
</evidence>
<dbReference type="InterPro" id="IPR046541">
    <property type="entry name" value="DUF6606"/>
</dbReference>
<evidence type="ECO:0000256" key="8">
    <source>
        <dbReference type="SAM" id="MobiDB-lite"/>
    </source>
</evidence>
<dbReference type="EMBL" id="WJXW01000018">
    <property type="protein sequence ID" value="KAF9728790.1"/>
    <property type="molecule type" value="Genomic_DNA"/>
</dbReference>
<accession>A0A9P6G5H5</accession>
<keyword evidence="3" id="KW-0645">Protease</keyword>
<feature type="compositionally biased region" description="Acidic residues" evidence="8">
    <location>
        <begin position="3030"/>
        <end position="3048"/>
    </location>
</feature>
<dbReference type="Pfam" id="PF20255">
    <property type="entry name" value="DUF6606"/>
    <property type="match status" value="1"/>
</dbReference>
<evidence type="ECO:0000256" key="4">
    <source>
        <dbReference type="ARBA" id="ARBA00022786"/>
    </source>
</evidence>
<dbReference type="GO" id="GO:0004843">
    <property type="term" value="F:cysteine-type deubiquitinase activity"/>
    <property type="evidence" value="ECO:0007669"/>
    <property type="project" value="UniProtKB-EC"/>
</dbReference>
<feature type="compositionally biased region" description="Basic and acidic residues" evidence="8">
    <location>
        <begin position="3049"/>
        <end position="3066"/>
    </location>
</feature>
<proteinExistence type="predicted"/>
<evidence type="ECO:0000313" key="12">
    <source>
        <dbReference type="EMBL" id="KAF9728790.1"/>
    </source>
</evidence>
<dbReference type="InterPro" id="IPR022099">
    <property type="entry name" value="DUF3638"/>
</dbReference>
<protein>
    <recommendedName>
        <fullName evidence="2">ubiquitinyl hydrolase 1</fullName>
        <ecNumber evidence="2">3.4.19.12</ecNumber>
    </recommendedName>
</protein>
<evidence type="ECO:0000259" key="10">
    <source>
        <dbReference type="Pfam" id="PF12359"/>
    </source>
</evidence>
<reference evidence="12" key="1">
    <citation type="journal article" date="2020" name="Mol. Plant Microbe Interact.">
        <title>Genome Sequence of the Biocontrol Agent Coniothyrium minitans strain Conio (IMI 134523).</title>
        <authorList>
            <person name="Patel D."/>
            <person name="Shittu T.A."/>
            <person name="Baroncelli R."/>
            <person name="Muthumeenakshi S."/>
            <person name="Osborne T.H."/>
            <person name="Janganan T.K."/>
            <person name="Sreenivasaprasad S."/>
        </authorList>
    </citation>
    <scope>NUCLEOTIDE SEQUENCE</scope>
    <source>
        <strain evidence="12">Conio</strain>
    </source>
</reference>
<dbReference type="Pfam" id="PF12340">
    <property type="entry name" value="DUF3638"/>
    <property type="match status" value="1"/>
</dbReference>
<dbReference type="OrthoDB" id="3182339at2759"/>
<evidence type="ECO:0000256" key="5">
    <source>
        <dbReference type="ARBA" id="ARBA00022801"/>
    </source>
</evidence>
<sequence length="3096" mass="351705">MATSPNFLLQLYQHVALPRDVPGREDRNLCAVEAALLDRILQAVEAIIPLVPQEHTQFVELLQSTLISSKAINLGGTLDKGLLAQELADLGEKRALLLYVKEQNAAILMYKEAGTNEGHVLFEAFESAANCEAVLASENALRWGFPAYEASVPLEVYLIPSFQEYFASFLQRASIEPLKRFAAVTHKAGENLPEIRGTTDPSLITEFLMTVLEANGMRCDVPLLEKRIHDTVSFKEALIPWRRSPFYLAIRVAMQRHLYKIMGADLGHFYYKLIMAFFLSRFLGECYRVIPHEAAFNLMQKLGRRLAKIEQRQTNMSGHDATLRALLFDNLQRGFKISDLFPTAITIKRAQTASYRFRRVMDFPPELLSPRQLLERYEAYRGKTNPFAVVADSYLELASKVEDHVIPMQAEYTEPIEWEIRCCTLARTIEQYISSTKDLLEGYPEMKSRLLLDLMELWADLDRHAIVGFPLLKMYHPGFNPELLDTLEFLHVDDMQRVADVQAYVKRRCNGWAGFGSKTIFDPPAEDSFASMYYTELGGSTGLSQLREEIQADAEKLRSLKKEEWEGKLEQYKQILQEIEGSPPCPGFEEIIQDGVLKSIHKGACPKHRLAFKARSIKIEIFEDPLPKDEGAVKAAIFELRFPLSFAVYRDATWLLFSLFAHVPVPVQALENVPTLRGYNGLSHHANTVVSRVTLGSSTKSHLDCHYAETGFPVELRQVCRPCGLTLRYYDTRSQSWTQRDDKMSFSRHLPLRLPSSSPYHCVDVSRDRWPSSNDILASQTKCPADLNVHEFMAWQELLSGTNRRWLSLLRELGATNINFSTESTWAIVAKLVLQVGPSLLGHPLRDIHMVFDDDTFCHKLLEQVENRLHAIRRNWREPVQMDLLITLLLKVISLSSRTAVEAKALGLLEQIRVATWGWCLALQSPPPNAGQDVTIFALWASVLCKRTIQRPVSLSFNLDTAAVEYFIGASIILQESLVGRFDDLPYALRKLLLDDLLYAFKHRSELANLVTSNVEALLSAINYIWPLPPGALADRPRIRIIPQTWWVEVSIQAHQQKFTHIVHYHLFHGDFLIDGKQSGILPAVYHKPVIQELFGTHALRVLPSYMPGMSHYVAHPMPFDHKVHFGFRHGKLVVRAFKGPATLELIDASMFTSFVGNTNQHDLPLSLISGCFHWLNVDSKILEIRQGDKWRSRGSNWRLNLVTSRATRGSSTLVDPFSTVSQNVAHNFQLFETAEHILVVQPQNQPLCVELRRLELNFYVNHSNLLQCRELSAEVVYTDLQDVGTWYGCYSKIVLRSIKNERHRLVLVPEGQLRFAQYKGHVRIRVISEGSYLRFDVDDVLGRIQCPADHRLLYTKAMWHAYTSHVLPDPLTGRTGLEESLYLLQTGLYKPWAPIRDPMVPTILANIANLSPNRAYYPENLRCMEVVNWNQHLPTTIQDDRYHALVEDIYQRASHLQVFMIDSTGSISHASSSSDSHLVHRSVSRLKDSLPTSDMVYTAREFPPENVVRHNAALLTKCLSGWCISKAITGQLAQILQKYAAIGCLNEPFDRISLCDLISVDVVENWCALLQTAMQAGPDDRYRLMFLLAPMVLSPHAPTQLLQVLVAYAVVPALKDIEIPIWPSYVRFKPDETPAVKDLAESMKGAHKPHDPVPRKQGELPGQMALARMHHEEACEHNCLQLANSILLQWPQVDIDVDKVINIDAKFVNYQTALELALDGWKRLAQNFQFSEYLGKVQRVLDEYSASIEPSPEDSGLEDGLKELREIVELLQGGTSNQPTSSVQHEYGRELMESIEALGKRNSQPQPDLSPFNSILLKQQIQEKKQSCDEALRTISQTLEAQDKRATWLKASIQWPKISKITLLSELRSTSNSVFGLGVKEALVDLGVQITHWQRLLRIEDASLRQKKQQLQEELFNAGHVNWDPLLRSDWLLLEIDGNIMLRVEQIEVANATIAPATGRNSVVQLLMGKGKTSCILPMVAVILANRHNLLRIVVPRALLLQSAQVMHIKLGGLLDREIMHIPFSRRTKADNPLLETFGRLHSDLKRSSGVMLSLPENILSFKLGGLQRLCDDSLEQASVMIKMQQWLDRNARDVLDECDVSLAIRPQLIYPSGFQMAVDGHPLRWQTVQAVLRLVLFFVPGLIHRFPHSIEVVYRPSGGFPLIYILRRDVEDCLISFVVEAICKGQIAALPCAEIPLSAQDDIRVFISSQMVAPHVVFRVNSLFKEKQHLMKMLCLLRGLFVHRILLSTLKKRWNVQYGLHPARDPIAVPYHAKGVPSPTSEWGHPDVAIILTCLSFYYQGLNSAQFKQAFEQLLKSDEPSVEYEKWATRNLPECLRDYTAINVDDSMQLRDLHQHVRFNIYLLDFYLNNFVFPRHAKQFDTKLQASGWDLVLFDTKSTYNCRTTGFSGTNDSRHQLPMMIKQNDLPNLAHTNAEVLSYLLEKRNRGYVRMVDECGRRWSEEGLLSELYKPSRLDSRGRIRILIDAGAQILEHDNLGLVRAWLKTDWEATAAVYFDEEHRPWVLYHKGKRIPLLATPFAEKLENCLVYLDESHCRGTDLKLPANARAALTLGPHVSKDAVVQAAMRLRLLGQTQAVTFFSPPEVHQSIIDLRNKGNADPVHSSDVVVWLLKQSCNGIEQMEPLYYNQGNTYMQHEHAKIRNSGFLNNVHQRSEYLSVIRTKESQTLKQMYEPKARNRGDICSQSYRGALGVFAIELEQRKKNFQDSGIATHSSALEEVEQEREIEHEVENVRELEKPFHFSALSIPRLHEDVKEFAKSGKTVAGTEAYQPMLSALQYTASGRRHGAFAQNKSPGLYISKQYSRTVKVIQPNDNFIRPCQWILWSTTSDKALVISPEEADVLLPYLRQRRLFAGASKTHLIVYSAPVTRRMLHFNDLSYHATPPLLPGTKVPSWLKIELGIFAGRLYFEWHEYEELISYLGVQTIVGGDNYLGNPSRDTFVQKPLTFLHDWLAALRKGQDFEHTPMGFITTGKPLSSDHPFFLSTAAEELDIEANAPVPLGGAVHQDEADLDEDEDDDEDDEDDFQNEEDHGGDTGEDNRDRFNEGDSAFFDAVEQFEVDEGKKTDGDSSGMNAE</sequence>
<dbReference type="PANTHER" id="PTHR13367">
    <property type="entry name" value="UBIQUITIN THIOESTERASE"/>
    <property type="match status" value="1"/>
</dbReference>
<evidence type="ECO:0000256" key="6">
    <source>
        <dbReference type="ARBA" id="ARBA00022807"/>
    </source>
</evidence>
<dbReference type="PANTHER" id="PTHR13367:SF32">
    <property type="entry name" value="DUF6606 DOMAIN-CONTAINING PROTEIN"/>
    <property type="match status" value="1"/>
</dbReference>
<organism evidence="12 13">
    <name type="scientific">Paraphaeosphaeria minitans</name>
    <dbReference type="NCBI Taxonomy" id="565426"/>
    <lineage>
        <taxon>Eukaryota</taxon>
        <taxon>Fungi</taxon>
        <taxon>Dikarya</taxon>
        <taxon>Ascomycota</taxon>
        <taxon>Pezizomycotina</taxon>
        <taxon>Dothideomycetes</taxon>
        <taxon>Pleosporomycetidae</taxon>
        <taxon>Pleosporales</taxon>
        <taxon>Massarineae</taxon>
        <taxon>Didymosphaeriaceae</taxon>
        <taxon>Paraphaeosphaeria</taxon>
    </lineage>
</organism>
<feature type="region of interest" description="Disordered" evidence="8">
    <location>
        <begin position="3028"/>
        <end position="3096"/>
    </location>
</feature>
<evidence type="ECO:0000256" key="1">
    <source>
        <dbReference type="ARBA" id="ARBA00000707"/>
    </source>
</evidence>
<evidence type="ECO:0000256" key="3">
    <source>
        <dbReference type="ARBA" id="ARBA00022670"/>
    </source>
</evidence>
<gene>
    <name evidence="12" type="ORF">PMIN01_13170</name>
</gene>
<keyword evidence="7" id="KW-0175">Coiled coil</keyword>
<dbReference type="InterPro" id="IPR051346">
    <property type="entry name" value="OTU_Deubiquitinase"/>
</dbReference>
<evidence type="ECO:0000256" key="7">
    <source>
        <dbReference type="SAM" id="Coils"/>
    </source>
</evidence>
<dbReference type="EC" id="3.4.19.12" evidence="2"/>
<evidence type="ECO:0000256" key="2">
    <source>
        <dbReference type="ARBA" id="ARBA00012759"/>
    </source>
</evidence>
<name>A0A9P6G5H5_9PLEO</name>
<evidence type="ECO:0000259" key="9">
    <source>
        <dbReference type="Pfam" id="PF12340"/>
    </source>
</evidence>
<feature type="domain" description="DUF3638" evidence="9">
    <location>
        <begin position="1921"/>
        <end position="2138"/>
    </location>
</feature>
<dbReference type="Pfam" id="PF12359">
    <property type="entry name" value="DUF3645"/>
    <property type="match status" value="1"/>
</dbReference>
<comment type="caution">
    <text evidence="12">The sequence shown here is derived from an EMBL/GenBank/DDBJ whole genome shotgun (WGS) entry which is preliminary data.</text>
</comment>
<dbReference type="InterPro" id="IPR022105">
    <property type="entry name" value="DUF3645"/>
</dbReference>
<keyword evidence="5" id="KW-0378">Hydrolase</keyword>
<keyword evidence="4" id="KW-0833">Ubl conjugation pathway</keyword>
<dbReference type="Proteomes" id="UP000756921">
    <property type="component" value="Unassembled WGS sequence"/>
</dbReference>
<keyword evidence="13" id="KW-1185">Reference proteome</keyword>
<keyword evidence="6" id="KW-0788">Thiol protease</keyword>